<reference evidence="1 2" key="1">
    <citation type="submission" date="2020-02" db="EMBL/GenBank/DDBJ databases">
        <title>Genome sequence of strain CCNWXJ40-4.</title>
        <authorList>
            <person name="Gao J."/>
            <person name="Sun J."/>
        </authorList>
    </citation>
    <scope>NUCLEOTIDE SEQUENCE [LARGE SCALE GENOMIC DNA]</scope>
    <source>
        <strain evidence="1 2">CCNWXJ 40-4</strain>
    </source>
</reference>
<gene>
    <name evidence="1" type="ORF">G6N73_32435</name>
</gene>
<protein>
    <submittedName>
        <fullName evidence="1">Uncharacterized protein</fullName>
    </submittedName>
</protein>
<evidence type="ECO:0000313" key="2">
    <source>
        <dbReference type="Proteomes" id="UP001642900"/>
    </source>
</evidence>
<keyword evidence="2" id="KW-1185">Reference proteome</keyword>
<dbReference type="EMBL" id="JAAKZF010000119">
    <property type="protein sequence ID" value="NGO55678.1"/>
    <property type="molecule type" value="Genomic_DNA"/>
</dbReference>
<sequence>MIETTLRKLQAVDPRISQFCRQHAAASHDEGAALDHRLDIVGRDTRKRDEDRDLRLGLKHIDGRLPTRLGQALAG</sequence>
<organism evidence="1 2">
    <name type="scientific">Allomesorhizobium camelthorni</name>
    <dbReference type="NCBI Taxonomy" id="475069"/>
    <lineage>
        <taxon>Bacteria</taxon>
        <taxon>Pseudomonadati</taxon>
        <taxon>Pseudomonadota</taxon>
        <taxon>Alphaproteobacteria</taxon>
        <taxon>Hyphomicrobiales</taxon>
        <taxon>Phyllobacteriaceae</taxon>
        <taxon>Allomesorhizobium</taxon>
    </lineage>
</organism>
<evidence type="ECO:0000313" key="1">
    <source>
        <dbReference type="EMBL" id="NGO55678.1"/>
    </source>
</evidence>
<dbReference type="RefSeq" id="WP_165034026.1">
    <property type="nucleotide sequence ID" value="NZ_JAAKZF010000119.1"/>
</dbReference>
<accession>A0A6G4WMT2</accession>
<name>A0A6G4WMT2_9HYPH</name>
<comment type="caution">
    <text evidence="1">The sequence shown here is derived from an EMBL/GenBank/DDBJ whole genome shotgun (WGS) entry which is preliminary data.</text>
</comment>
<proteinExistence type="predicted"/>
<dbReference type="Proteomes" id="UP001642900">
    <property type="component" value="Unassembled WGS sequence"/>
</dbReference>
<dbReference type="AlphaFoldDB" id="A0A6G4WMT2"/>